<evidence type="ECO:0000313" key="1">
    <source>
        <dbReference type="EMBL" id="KAK0039238.1"/>
    </source>
</evidence>
<dbReference type="AlphaFoldDB" id="A0AAD8AN89"/>
<protein>
    <submittedName>
        <fullName evidence="1">Uncharacterized protein</fullName>
    </submittedName>
</protein>
<dbReference type="EMBL" id="JASAOG010000471">
    <property type="protein sequence ID" value="KAK0039238.1"/>
    <property type="molecule type" value="Genomic_DNA"/>
</dbReference>
<dbReference type="Proteomes" id="UP001233172">
    <property type="component" value="Unassembled WGS sequence"/>
</dbReference>
<reference evidence="1" key="1">
    <citation type="journal article" date="2023" name="PLoS Negl. Trop. Dis.">
        <title>A genome sequence for Biomphalaria pfeifferi, the major vector snail for the human-infecting parasite Schistosoma mansoni.</title>
        <authorList>
            <person name="Bu L."/>
            <person name="Lu L."/>
            <person name="Laidemitt M.R."/>
            <person name="Zhang S.M."/>
            <person name="Mutuku M."/>
            <person name="Mkoji G."/>
            <person name="Steinauer M."/>
            <person name="Loker E.S."/>
        </authorList>
    </citation>
    <scope>NUCLEOTIDE SEQUENCE</scope>
    <source>
        <strain evidence="1">KasaAsao</strain>
    </source>
</reference>
<comment type="caution">
    <text evidence="1">The sequence shown here is derived from an EMBL/GenBank/DDBJ whole genome shotgun (WGS) entry which is preliminary data.</text>
</comment>
<organism evidence="1 2">
    <name type="scientific">Biomphalaria pfeifferi</name>
    <name type="common">Bloodfluke planorb</name>
    <name type="synonym">Freshwater snail</name>
    <dbReference type="NCBI Taxonomy" id="112525"/>
    <lineage>
        <taxon>Eukaryota</taxon>
        <taxon>Metazoa</taxon>
        <taxon>Spiralia</taxon>
        <taxon>Lophotrochozoa</taxon>
        <taxon>Mollusca</taxon>
        <taxon>Gastropoda</taxon>
        <taxon>Heterobranchia</taxon>
        <taxon>Euthyneura</taxon>
        <taxon>Panpulmonata</taxon>
        <taxon>Hygrophila</taxon>
        <taxon>Lymnaeoidea</taxon>
        <taxon>Planorbidae</taxon>
        <taxon>Biomphalaria</taxon>
    </lineage>
</organism>
<keyword evidence="2" id="KW-1185">Reference proteome</keyword>
<gene>
    <name evidence="1" type="ORF">Bpfe_031327</name>
</gene>
<name>A0AAD8AN89_BIOPF</name>
<sequence length="210" mass="22246">MSIGAAAQENNVPAAGGTSCSCSDPTAKCDSSANCPNANAICVCSENGCTSYCINNNGAMGDFPAPKNLSSILQKAGNKEIGVILTKALGKTVSFVPYKSDFGFDAQSPPADHWDVLQYLAQNGELKINNGDFGTWKKIREIVNAGKVNFCTSSITVGALVNELSFFGGRKYQVVSGNPNERLSADIKGLNIEGIINALEKHHQLLIEQK</sequence>
<reference evidence="1" key="2">
    <citation type="submission" date="2023-04" db="EMBL/GenBank/DDBJ databases">
        <authorList>
            <person name="Bu L."/>
            <person name="Lu L."/>
            <person name="Laidemitt M.R."/>
            <person name="Zhang S.M."/>
            <person name="Mutuku M."/>
            <person name="Mkoji G."/>
            <person name="Steinauer M."/>
            <person name="Loker E.S."/>
        </authorList>
    </citation>
    <scope>NUCLEOTIDE SEQUENCE</scope>
    <source>
        <strain evidence="1">KasaAsao</strain>
        <tissue evidence="1">Whole Snail</tissue>
    </source>
</reference>
<proteinExistence type="predicted"/>
<accession>A0AAD8AN89</accession>
<evidence type="ECO:0000313" key="2">
    <source>
        <dbReference type="Proteomes" id="UP001233172"/>
    </source>
</evidence>